<dbReference type="EMBL" id="FOBW01000002">
    <property type="protein sequence ID" value="SEM34620.1"/>
    <property type="molecule type" value="Genomic_DNA"/>
</dbReference>
<evidence type="ECO:0000313" key="1">
    <source>
        <dbReference type="EMBL" id="SEM34620.1"/>
    </source>
</evidence>
<name>A0A1H7XLF9_9BACI</name>
<protein>
    <submittedName>
        <fullName evidence="1">Uncharacterized protein</fullName>
    </submittedName>
</protein>
<organism evidence="1 2">
    <name type="scientific">Mesobacillus persicus</name>
    <dbReference type="NCBI Taxonomy" id="930146"/>
    <lineage>
        <taxon>Bacteria</taxon>
        <taxon>Bacillati</taxon>
        <taxon>Bacillota</taxon>
        <taxon>Bacilli</taxon>
        <taxon>Bacillales</taxon>
        <taxon>Bacillaceae</taxon>
        <taxon>Mesobacillus</taxon>
    </lineage>
</organism>
<evidence type="ECO:0000313" key="2">
    <source>
        <dbReference type="Proteomes" id="UP000198553"/>
    </source>
</evidence>
<reference evidence="2" key="1">
    <citation type="submission" date="2016-10" db="EMBL/GenBank/DDBJ databases">
        <authorList>
            <person name="Varghese N."/>
            <person name="Submissions S."/>
        </authorList>
    </citation>
    <scope>NUCLEOTIDE SEQUENCE [LARGE SCALE GENOMIC DNA]</scope>
    <source>
        <strain evidence="2">B48,IBRC-M 10115,DSM 25386,CECT 8001</strain>
    </source>
</reference>
<sequence>MEKSYFFNSVGGDRKYDSSSFAEYFSSVLTNGIHPTPSTSLQVTADNTYNIQVEAGRAFINGYLYANTLPKTLPIEIADGVLKRKDLVVIRLNMNNREITAEVIQGTPSENPIAPEVTRTAVIYELALAEVTINAAAPYITQANVLDTRMDSSRAGWINSLIQADTESIFNNYQNWYNTKTGEYETDWQEWFEAMKDQVANDDHTLMNSRLDALETNKADLDHTHDIAEFPSLQDALDKKLTIGDFGIGGNSINIYGQNIDLLDKTGFYHSHALTGIPEGAHHNGYVIHIEARDDLDYAMQFYYTTTGNEGYWSRRKVNGTWEDWKKVLHRGDYGLGGRSVDVTNSNLDDLRTKGTQFISGYGMINAPSSYTYYGWHIDHSSHGGAAQIIYGADGLYQRQYTSGAWTPWEKNSTKKTYETTIAINGIYKIVAPIDSNIQVMVLGSDGFWYPDGTRIQRKFQPSTGEWVFIGDSAQAWDVMIIING</sequence>
<proteinExistence type="predicted"/>
<keyword evidence="2" id="KW-1185">Reference proteome</keyword>
<dbReference type="RefSeq" id="WP_090741365.1">
    <property type="nucleotide sequence ID" value="NZ_FOBW01000002.1"/>
</dbReference>
<dbReference type="Proteomes" id="UP000198553">
    <property type="component" value="Unassembled WGS sequence"/>
</dbReference>
<gene>
    <name evidence="1" type="ORF">SAMN05192533_102264</name>
</gene>
<accession>A0A1H7XLF9</accession>
<dbReference type="CDD" id="cd19958">
    <property type="entry name" value="pyocin_knob"/>
    <property type="match status" value="2"/>
</dbReference>
<dbReference type="STRING" id="930146.SAMN05192533_102264"/>
<dbReference type="OrthoDB" id="9795386at2"/>
<dbReference type="AlphaFoldDB" id="A0A1H7XLF9"/>